<accession>A0A3E0VBF7</accession>
<comment type="caution">
    <text evidence="1">The sequence shown here is derived from an EMBL/GenBank/DDBJ whole genome shotgun (WGS) entry which is preliminary data.</text>
</comment>
<dbReference type="OrthoDB" id="5121906at2"/>
<evidence type="ECO:0000313" key="1">
    <source>
        <dbReference type="EMBL" id="RFA06690.1"/>
    </source>
</evidence>
<proteinExistence type="predicted"/>
<dbReference type="RefSeq" id="WP_116284776.1">
    <property type="nucleotide sequence ID" value="NZ_NBXA01000053.1"/>
</dbReference>
<dbReference type="Proteomes" id="UP000256709">
    <property type="component" value="Unassembled WGS sequence"/>
</dbReference>
<sequence>MKAEWDESFFERVQVDAAVYWVCFWTHVVNSSERHDPTRIDGADSVEEVLAWIDANVGTRSYELFVEVADRVQTVDHGRVDAKKLVRLARDIRPS</sequence>
<name>A0A3E0VBF7_9MICO</name>
<evidence type="ECO:0000313" key="2">
    <source>
        <dbReference type="Proteomes" id="UP000256709"/>
    </source>
</evidence>
<dbReference type="EMBL" id="NBXA01000053">
    <property type="protein sequence ID" value="RFA06690.1"/>
    <property type="molecule type" value="Genomic_DNA"/>
</dbReference>
<dbReference type="AlphaFoldDB" id="A0A3E0VBF7"/>
<protein>
    <submittedName>
        <fullName evidence="1">Uncharacterized protein</fullName>
    </submittedName>
</protein>
<gene>
    <name evidence="1" type="ORF">B7R21_18690</name>
</gene>
<reference evidence="1 2" key="1">
    <citation type="submission" date="2017-04" db="EMBL/GenBank/DDBJ databases">
        <title>Comparative genome analysis of Subtercola boreus.</title>
        <authorList>
            <person name="Cho Y.-J."/>
            <person name="Cho A."/>
            <person name="Kim O.-S."/>
            <person name="Lee J.-I."/>
        </authorList>
    </citation>
    <scope>NUCLEOTIDE SEQUENCE [LARGE SCALE GENOMIC DNA]</scope>
    <source>
        <strain evidence="1 2">P27444</strain>
    </source>
</reference>
<organism evidence="1 2">
    <name type="scientific">Subtercola boreus</name>
    <dbReference type="NCBI Taxonomy" id="120213"/>
    <lineage>
        <taxon>Bacteria</taxon>
        <taxon>Bacillati</taxon>
        <taxon>Actinomycetota</taxon>
        <taxon>Actinomycetes</taxon>
        <taxon>Micrococcales</taxon>
        <taxon>Microbacteriaceae</taxon>
        <taxon>Subtercola</taxon>
    </lineage>
</organism>